<dbReference type="SUPFAM" id="SSF50494">
    <property type="entry name" value="Trypsin-like serine proteases"/>
    <property type="match status" value="1"/>
</dbReference>
<name>A0ABM3VFI0_MUSDO</name>
<evidence type="ECO:0000256" key="6">
    <source>
        <dbReference type="ARBA" id="ARBA00023145"/>
    </source>
</evidence>
<evidence type="ECO:0000256" key="9">
    <source>
        <dbReference type="SAM" id="MobiDB-lite"/>
    </source>
</evidence>
<evidence type="ECO:0000313" key="13">
    <source>
        <dbReference type="RefSeq" id="XP_058984550.1"/>
    </source>
</evidence>
<gene>
    <name evidence="13" type="primary">LOC101898690</name>
</gene>
<dbReference type="Pfam" id="PF12032">
    <property type="entry name" value="CLIP"/>
    <property type="match status" value="1"/>
</dbReference>
<dbReference type="InterPro" id="IPR018114">
    <property type="entry name" value="TRYPSIN_HIS"/>
</dbReference>
<keyword evidence="7" id="KW-1015">Disulfide bond</keyword>
<dbReference type="Gene3D" id="3.30.1640.30">
    <property type="match status" value="1"/>
</dbReference>
<dbReference type="SMART" id="SM00020">
    <property type="entry name" value="Tryp_SPc"/>
    <property type="match status" value="1"/>
</dbReference>
<dbReference type="InterPro" id="IPR022700">
    <property type="entry name" value="CLIP"/>
</dbReference>
<dbReference type="EC" id="3.4.21.-" evidence="8"/>
<protein>
    <recommendedName>
        <fullName evidence="8">CLIP domain-containing serine protease</fullName>
        <ecNumber evidence="8">3.4.21.-</ecNumber>
    </recommendedName>
</protein>
<evidence type="ECO:0000256" key="4">
    <source>
        <dbReference type="ARBA" id="ARBA00022825"/>
    </source>
</evidence>
<dbReference type="InterPro" id="IPR001314">
    <property type="entry name" value="Peptidase_S1A"/>
</dbReference>
<keyword evidence="12" id="KW-1185">Reference proteome</keyword>
<keyword evidence="1 8" id="KW-0645">Protease</keyword>
<keyword evidence="5" id="KW-0106">Calcium</keyword>
<evidence type="ECO:0000259" key="10">
    <source>
        <dbReference type="PROSITE" id="PS50240"/>
    </source>
</evidence>
<evidence type="ECO:0000256" key="2">
    <source>
        <dbReference type="ARBA" id="ARBA00022729"/>
    </source>
</evidence>
<dbReference type="PROSITE" id="PS51888">
    <property type="entry name" value="CLIP"/>
    <property type="match status" value="1"/>
</dbReference>
<evidence type="ECO:0000256" key="8">
    <source>
        <dbReference type="RuleBase" id="RU366078"/>
    </source>
</evidence>
<dbReference type="GeneID" id="101898690"/>
<feature type="signal peptide" evidence="8">
    <location>
        <begin position="1"/>
        <end position="26"/>
    </location>
</feature>
<feature type="region of interest" description="Disordered" evidence="9">
    <location>
        <begin position="107"/>
        <end position="135"/>
    </location>
</feature>
<keyword evidence="3 8" id="KW-0378">Hydrolase</keyword>
<evidence type="ECO:0000256" key="7">
    <source>
        <dbReference type="ARBA" id="ARBA00023157"/>
    </source>
</evidence>
<feature type="domain" description="Clip" evidence="11">
    <location>
        <begin position="38"/>
        <end position="93"/>
    </location>
</feature>
<feature type="chain" id="PRO_5044963997" description="CLIP domain-containing serine protease" evidence="8">
    <location>
        <begin position="27"/>
        <end position="457"/>
    </location>
</feature>
<sequence length="457" mass="51446">MEFQEFLKTWLMVLVVHSIFISPIFGQTNGVAPNAYTSCFTPDYTQGYCVPMAKCRRIEWLVQNWSPPYPEHITRYIRQSHCGTRANVHYACCAFYDVNDSNLQQHHLHLHQHHHAPPPRPLQFPGQLPKPSPSPSMVHNPHYPYHSGSQVLTNGEAAIAPNSPPARFHHRPAVNYLQAPPGERILRSMPCGHLNGDRIANGEIVRLSEYPWMVLLESRGWKKSRQRFRCAGTLITNQYVLTAGHCVEPSNEVFSIRLGDHNLKTEQDCENYKSSRKWNCAPPYEDVGIESVFLHPNYKLHPIQHDIALIRLQRPVTFNTHIKPICLPLDSAVQPHITSQQIVAGWGVTEKGYASDILLRAPIALQNIAICQNFYPHNAIAPEQFLCAGGGADKRGTCRADSGGPMFAAVPYEHQQLRYVQFGITSGGGYGCGGKNNSPGIYTNIRTYITWIISNIF</sequence>
<dbReference type="Gene3D" id="2.40.10.10">
    <property type="entry name" value="Trypsin-like serine proteases"/>
    <property type="match status" value="2"/>
</dbReference>
<dbReference type="SMART" id="SM00680">
    <property type="entry name" value="CLIP"/>
    <property type="match status" value="1"/>
</dbReference>
<dbReference type="InterPro" id="IPR038565">
    <property type="entry name" value="CLIP_sf"/>
</dbReference>
<comment type="subcellular location">
    <subcellularLocation>
        <location evidence="8">Secreted</location>
    </subcellularLocation>
</comment>
<dbReference type="GO" id="GO:0006508">
    <property type="term" value="P:proteolysis"/>
    <property type="evidence" value="ECO:0007669"/>
    <property type="project" value="UniProtKB-KW"/>
</dbReference>
<dbReference type="Pfam" id="PF00089">
    <property type="entry name" value="Trypsin"/>
    <property type="match status" value="1"/>
</dbReference>
<dbReference type="InterPro" id="IPR043504">
    <property type="entry name" value="Peptidase_S1_PA_chymotrypsin"/>
</dbReference>
<dbReference type="GO" id="GO:0008233">
    <property type="term" value="F:peptidase activity"/>
    <property type="evidence" value="ECO:0007669"/>
    <property type="project" value="UniProtKB-KW"/>
</dbReference>
<dbReference type="InterPro" id="IPR009003">
    <property type="entry name" value="Peptidase_S1_PA"/>
</dbReference>
<organism evidence="12 13">
    <name type="scientific">Musca domestica</name>
    <name type="common">House fly</name>
    <dbReference type="NCBI Taxonomy" id="7370"/>
    <lineage>
        <taxon>Eukaryota</taxon>
        <taxon>Metazoa</taxon>
        <taxon>Ecdysozoa</taxon>
        <taxon>Arthropoda</taxon>
        <taxon>Hexapoda</taxon>
        <taxon>Insecta</taxon>
        <taxon>Pterygota</taxon>
        <taxon>Neoptera</taxon>
        <taxon>Endopterygota</taxon>
        <taxon>Diptera</taxon>
        <taxon>Brachycera</taxon>
        <taxon>Muscomorpha</taxon>
        <taxon>Muscoidea</taxon>
        <taxon>Muscidae</taxon>
        <taxon>Musca</taxon>
    </lineage>
</organism>
<evidence type="ECO:0000313" key="12">
    <source>
        <dbReference type="Proteomes" id="UP001652621"/>
    </source>
</evidence>
<reference evidence="13" key="1">
    <citation type="submission" date="2025-08" db="UniProtKB">
        <authorList>
            <consortium name="RefSeq"/>
        </authorList>
    </citation>
    <scope>IDENTIFICATION</scope>
    <source>
        <strain evidence="13">Aabys</strain>
        <tissue evidence="13">Whole body</tissue>
    </source>
</reference>
<feature type="domain" description="Peptidase S1" evidence="10">
    <location>
        <begin position="199"/>
        <end position="457"/>
    </location>
</feature>
<keyword evidence="6" id="KW-0865">Zymogen</keyword>
<dbReference type="PROSITE" id="PS50240">
    <property type="entry name" value="TRYPSIN_DOM"/>
    <property type="match status" value="1"/>
</dbReference>
<comment type="similarity">
    <text evidence="8">Belongs to the peptidase S1 family. CLIP subfamily.</text>
</comment>
<proteinExistence type="inferred from homology"/>
<comment type="domain">
    <text evidence="8">The clip domain consists of 35-55 residues which are 'knitted' together usually by 3 conserved disulfide bonds forming a clip-like compact structure.</text>
</comment>
<keyword evidence="8" id="KW-0964">Secreted</keyword>
<accession>A0ABM3VFI0</accession>
<evidence type="ECO:0000259" key="11">
    <source>
        <dbReference type="PROSITE" id="PS51888"/>
    </source>
</evidence>
<dbReference type="PRINTS" id="PR00722">
    <property type="entry name" value="CHYMOTRYPSIN"/>
</dbReference>
<dbReference type="CDD" id="cd00190">
    <property type="entry name" value="Tryp_SPc"/>
    <property type="match status" value="1"/>
</dbReference>
<keyword evidence="2 8" id="KW-0732">Signal</keyword>
<keyword evidence="4 8" id="KW-0720">Serine protease</keyword>
<dbReference type="PROSITE" id="PS00134">
    <property type="entry name" value="TRYPSIN_HIS"/>
    <property type="match status" value="1"/>
</dbReference>
<dbReference type="PANTHER" id="PTHR24252:SF7">
    <property type="entry name" value="HYALIN"/>
    <property type="match status" value="1"/>
</dbReference>
<feature type="compositionally biased region" description="Pro residues" evidence="9">
    <location>
        <begin position="118"/>
        <end position="134"/>
    </location>
</feature>
<evidence type="ECO:0000256" key="5">
    <source>
        <dbReference type="ARBA" id="ARBA00022837"/>
    </source>
</evidence>
<dbReference type="InterPro" id="IPR001254">
    <property type="entry name" value="Trypsin_dom"/>
</dbReference>
<dbReference type="Proteomes" id="UP001652621">
    <property type="component" value="Unplaced"/>
</dbReference>
<dbReference type="PANTHER" id="PTHR24252">
    <property type="entry name" value="ACROSIN-RELATED"/>
    <property type="match status" value="1"/>
</dbReference>
<dbReference type="RefSeq" id="XP_058984550.1">
    <property type="nucleotide sequence ID" value="XM_059128567.1"/>
</dbReference>
<evidence type="ECO:0000256" key="3">
    <source>
        <dbReference type="ARBA" id="ARBA00022801"/>
    </source>
</evidence>
<evidence type="ECO:0000256" key="1">
    <source>
        <dbReference type="ARBA" id="ARBA00022670"/>
    </source>
</evidence>
<feature type="compositionally biased region" description="Basic residues" evidence="9">
    <location>
        <begin position="107"/>
        <end position="117"/>
    </location>
</feature>